<organism evidence="1 2">
    <name type="scientific">Heracleum sosnowskyi</name>
    <dbReference type="NCBI Taxonomy" id="360622"/>
    <lineage>
        <taxon>Eukaryota</taxon>
        <taxon>Viridiplantae</taxon>
        <taxon>Streptophyta</taxon>
        <taxon>Embryophyta</taxon>
        <taxon>Tracheophyta</taxon>
        <taxon>Spermatophyta</taxon>
        <taxon>Magnoliopsida</taxon>
        <taxon>eudicotyledons</taxon>
        <taxon>Gunneridae</taxon>
        <taxon>Pentapetalae</taxon>
        <taxon>asterids</taxon>
        <taxon>campanulids</taxon>
        <taxon>Apiales</taxon>
        <taxon>Apiaceae</taxon>
        <taxon>Apioideae</taxon>
        <taxon>apioid superclade</taxon>
        <taxon>Tordylieae</taxon>
        <taxon>Tordyliinae</taxon>
        <taxon>Heracleum</taxon>
    </lineage>
</organism>
<dbReference type="EMBL" id="JAUIZM010000009">
    <property type="protein sequence ID" value="KAK1366167.1"/>
    <property type="molecule type" value="Genomic_DNA"/>
</dbReference>
<proteinExistence type="predicted"/>
<protein>
    <submittedName>
        <fullName evidence="1">Uncharacterized protein</fullName>
    </submittedName>
</protein>
<dbReference type="InterPro" id="IPR044830">
    <property type="entry name" value="HD-Zip_III"/>
</dbReference>
<keyword evidence="2" id="KW-1185">Reference proteome</keyword>
<reference evidence="1" key="2">
    <citation type="submission" date="2023-05" db="EMBL/GenBank/DDBJ databases">
        <authorList>
            <person name="Schelkunov M.I."/>
        </authorList>
    </citation>
    <scope>NUCLEOTIDE SEQUENCE</scope>
    <source>
        <strain evidence="1">Hsosn_3</strain>
        <tissue evidence="1">Leaf</tissue>
    </source>
</reference>
<comment type="caution">
    <text evidence="1">The sequence shown here is derived from an EMBL/GenBank/DDBJ whole genome shotgun (WGS) entry which is preliminary data.</text>
</comment>
<sequence length="150" mass="16849">MDNLNVFLLQGALTLKDSSCESVATSSQHHLTSQHPPRDASPAGLLSIAGETLTEFFSKATGTAIEWVQMPGMKYYLACIAIWAVKISLQIHRKDYTPFFYKLFSNGMIESEQRVATLQIHASDSESDVLDVGKNLKGLKKDRKRERMNW</sequence>
<accession>A0AAD8MAZ5</accession>
<dbReference type="PANTHER" id="PTHR45950">
    <property type="entry name" value="HOMEOBOX-LEUCINE ZIPPER PROTEIN ATHB-14"/>
    <property type="match status" value="1"/>
</dbReference>
<dbReference type="GO" id="GO:0003700">
    <property type="term" value="F:DNA-binding transcription factor activity"/>
    <property type="evidence" value="ECO:0007669"/>
    <property type="project" value="InterPro"/>
</dbReference>
<gene>
    <name evidence="1" type="ORF">POM88_041728</name>
</gene>
<name>A0AAD8MAZ5_9APIA</name>
<evidence type="ECO:0000313" key="1">
    <source>
        <dbReference type="EMBL" id="KAK1366167.1"/>
    </source>
</evidence>
<evidence type="ECO:0000313" key="2">
    <source>
        <dbReference type="Proteomes" id="UP001237642"/>
    </source>
</evidence>
<dbReference type="AlphaFoldDB" id="A0AAD8MAZ5"/>
<reference evidence="1" key="1">
    <citation type="submission" date="2023-02" db="EMBL/GenBank/DDBJ databases">
        <title>Genome of toxic invasive species Heracleum sosnowskyi carries increased number of genes despite the absence of recent whole-genome duplications.</title>
        <authorList>
            <person name="Schelkunov M."/>
            <person name="Shtratnikova V."/>
            <person name="Makarenko M."/>
            <person name="Klepikova A."/>
            <person name="Omelchenko D."/>
            <person name="Novikova G."/>
            <person name="Obukhova E."/>
            <person name="Bogdanov V."/>
            <person name="Penin A."/>
            <person name="Logacheva M."/>
        </authorList>
    </citation>
    <scope>NUCLEOTIDE SEQUENCE</scope>
    <source>
        <strain evidence="1">Hsosn_3</strain>
        <tissue evidence="1">Leaf</tissue>
    </source>
</reference>
<dbReference type="Proteomes" id="UP001237642">
    <property type="component" value="Unassembled WGS sequence"/>
</dbReference>
<dbReference type="PANTHER" id="PTHR45950:SF1">
    <property type="entry name" value="HOMEOBOX-LEUCINE ZIPPER PROTEIN ATHB-15"/>
    <property type="match status" value="1"/>
</dbReference>